<dbReference type="AlphaFoldDB" id="A0A845LA56"/>
<evidence type="ECO:0000313" key="2">
    <source>
        <dbReference type="Proteomes" id="UP000471031"/>
    </source>
</evidence>
<sequence>MKWKKKGLIYAPSGDYWWNQCLYTHLPTVDVVDNSYIRVYFASLDKKRYGRIGYIDLDIDNPNRILKIAPEPVLDIGEAGGFDDCGVNPSCIITVNDKKLLYYIGWQRSERIPYMLFAGLAISKDGQQFKKHSRVPILDRTNDEPYIRSATTVINEQGRMRVWYVSALRWISIREKVYPNYVIRHAESKDGVNWEANQGICINFQNDDEFGFGRPWVIKDGDKYRMWYSIRSKTQPYRIGYAESSNGYTWERKDDKVGINRSESGWDSEMVCYPCVVDIKGNRYMFYNGNQHGATGFGYAILEQD</sequence>
<dbReference type="Proteomes" id="UP000471031">
    <property type="component" value="Unassembled WGS sequence"/>
</dbReference>
<organism evidence="1 2">
    <name type="scientific">Heliomicrobium gestii</name>
    <name type="common">Heliobacterium gestii</name>
    <dbReference type="NCBI Taxonomy" id="2699"/>
    <lineage>
        <taxon>Bacteria</taxon>
        <taxon>Bacillati</taxon>
        <taxon>Bacillota</taxon>
        <taxon>Clostridia</taxon>
        <taxon>Eubacteriales</taxon>
        <taxon>Heliobacteriaceae</taxon>
        <taxon>Heliomicrobium</taxon>
    </lineage>
</organism>
<dbReference type="OrthoDB" id="9799605at2"/>
<comment type="caution">
    <text evidence="1">The sequence shown here is derived from an EMBL/GenBank/DDBJ whole genome shotgun (WGS) entry which is preliminary data.</text>
</comment>
<gene>
    <name evidence="1" type="ORF">GTO89_08625</name>
</gene>
<dbReference type="InterPro" id="IPR023296">
    <property type="entry name" value="Glyco_hydro_beta-prop_sf"/>
</dbReference>
<evidence type="ECO:0000313" key="1">
    <source>
        <dbReference type="EMBL" id="MZP43098.1"/>
    </source>
</evidence>
<dbReference type="RefSeq" id="WP_161261668.1">
    <property type="nucleotide sequence ID" value="NZ_JAFBDC010000005.1"/>
</dbReference>
<evidence type="ECO:0008006" key="3">
    <source>
        <dbReference type="Google" id="ProtNLM"/>
    </source>
</evidence>
<keyword evidence="2" id="KW-1185">Reference proteome</keyword>
<name>A0A845LA56_HELGE</name>
<dbReference type="SUPFAM" id="SSF75005">
    <property type="entry name" value="Arabinanase/levansucrase/invertase"/>
    <property type="match status" value="1"/>
</dbReference>
<dbReference type="PANTHER" id="PTHR35279:SF1">
    <property type="entry name" value="ARABINANASE_LEVANSUCRASE_INVERTASE"/>
    <property type="match status" value="1"/>
</dbReference>
<dbReference type="PANTHER" id="PTHR35279">
    <property type="match status" value="1"/>
</dbReference>
<reference evidence="1 2" key="1">
    <citation type="submission" date="2020-01" db="EMBL/GenBank/DDBJ databases">
        <title>Whole genome sequence of Heliobacterium gestii DSM 11169.</title>
        <authorList>
            <person name="Kyndt J.A."/>
            <person name="Meyer T.E."/>
        </authorList>
    </citation>
    <scope>NUCLEOTIDE SEQUENCE [LARGE SCALE GENOMIC DNA]</scope>
    <source>
        <strain evidence="1 2">DSM 11169</strain>
    </source>
</reference>
<protein>
    <recommendedName>
        <fullName evidence="3">Glycosyl hydrolase family 32 N-terminal domain-containing protein</fullName>
    </recommendedName>
</protein>
<proteinExistence type="predicted"/>
<accession>A0A845LA56</accession>
<dbReference type="Gene3D" id="2.115.10.20">
    <property type="entry name" value="Glycosyl hydrolase domain, family 43"/>
    <property type="match status" value="2"/>
</dbReference>
<dbReference type="EMBL" id="WXEX01000006">
    <property type="protein sequence ID" value="MZP43098.1"/>
    <property type="molecule type" value="Genomic_DNA"/>
</dbReference>